<dbReference type="AlphaFoldDB" id="A0A345Z4W8"/>
<keyword evidence="2" id="KW-1185">Reference proteome</keyword>
<organism evidence="1 2">
    <name type="scientific">Spiroplasma alleghenense</name>
    <dbReference type="NCBI Taxonomy" id="216931"/>
    <lineage>
        <taxon>Bacteria</taxon>
        <taxon>Bacillati</taxon>
        <taxon>Mycoplasmatota</taxon>
        <taxon>Mollicutes</taxon>
        <taxon>Entomoplasmatales</taxon>
        <taxon>Spiroplasmataceae</taxon>
        <taxon>Spiroplasma</taxon>
    </lineage>
</organism>
<evidence type="ECO:0008006" key="3">
    <source>
        <dbReference type="Google" id="ProtNLM"/>
    </source>
</evidence>
<gene>
    <name evidence="1" type="ORF">SALLE_v1c09770</name>
</gene>
<accession>A0A345Z4W8</accession>
<sequence>MTSANAVSCADTRIDINRNVEIRDLGYLENLEEQTILNAFREKNPKAKHDSLYFYGDTNKGTIRSVAAIFYKGEIRITYTSKISFIKMDNDDECFCEINKFEEECVSEAKLLVDKGEISQKEKNNFSIWGMDELSLRYELIDNKDLKMYFYVDKNKPFINQGKKQVVIKWYDAYAWECDIYVDIK</sequence>
<proteinExistence type="predicted"/>
<dbReference type="KEGG" id="salx:SALLE_v1c09770"/>
<dbReference type="RefSeq" id="WP_162807963.1">
    <property type="nucleotide sequence ID" value="NZ_CP031376.1"/>
</dbReference>
<evidence type="ECO:0000313" key="1">
    <source>
        <dbReference type="EMBL" id="AXK51647.1"/>
    </source>
</evidence>
<name>A0A345Z4W8_9MOLU</name>
<protein>
    <recommendedName>
        <fullName evidence="3">Lipoprotein</fullName>
    </recommendedName>
</protein>
<dbReference type="EMBL" id="CP031376">
    <property type="protein sequence ID" value="AXK51647.1"/>
    <property type="molecule type" value="Genomic_DNA"/>
</dbReference>
<dbReference type="Proteomes" id="UP000254792">
    <property type="component" value="Chromosome"/>
</dbReference>
<evidence type="ECO:0000313" key="2">
    <source>
        <dbReference type="Proteomes" id="UP000254792"/>
    </source>
</evidence>
<reference evidence="1 2" key="1">
    <citation type="submission" date="2018-07" db="EMBL/GenBank/DDBJ databases">
        <title>Complete genome sequence of Spiroplasma alleghenense PLHS-1 (ATCC 51752).</title>
        <authorList>
            <person name="Chou L."/>
            <person name="Lee T.-Y."/>
            <person name="Tsai Y.-M."/>
            <person name="Kuo C.-H."/>
        </authorList>
    </citation>
    <scope>NUCLEOTIDE SEQUENCE [LARGE SCALE GENOMIC DNA]</scope>
    <source>
        <strain evidence="1 2">PLHS-1</strain>
    </source>
</reference>